<name>A0A9P7AE87_9AGAM</name>
<accession>A0A9P7AE87</accession>
<sequence>MRAQSTLARVHSRRTACVKRYQLAWVALKALATVLKKKDWQVKLQELTDADIKPIVDPFDTGEGRRHVSWIWMMDGVDCDDEGDNDGIHIEWCKSRARALWWSEEVELLREEMRRVLEFFAWQAAWWDEQGKRLAVHFCTLWSPYLLPQAIPINPPSQSSVLSLPDLTIPDIP</sequence>
<keyword evidence="2" id="KW-1185">Reference proteome</keyword>
<evidence type="ECO:0000313" key="2">
    <source>
        <dbReference type="Proteomes" id="UP000719766"/>
    </source>
</evidence>
<dbReference type="OrthoDB" id="2618192at2759"/>
<dbReference type="EMBL" id="JABBWE010000091">
    <property type="protein sequence ID" value="KAG1786540.1"/>
    <property type="molecule type" value="Genomic_DNA"/>
</dbReference>
<reference evidence="1" key="1">
    <citation type="journal article" date="2020" name="New Phytol.">
        <title>Comparative genomics reveals dynamic genome evolution in host specialist ectomycorrhizal fungi.</title>
        <authorList>
            <person name="Lofgren L.A."/>
            <person name="Nguyen N.H."/>
            <person name="Vilgalys R."/>
            <person name="Ruytinx J."/>
            <person name="Liao H.L."/>
            <person name="Branco S."/>
            <person name="Kuo A."/>
            <person name="LaButti K."/>
            <person name="Lipzen A."/>
            <person name="Andreopoulos W."/>
            <person name="Pangilinan J."/>
            <person name="Riley R."/>
            <person name="Hundley H."/>
            <person name="Na H."/>
            <person name="Barry K."/>
            <person name="Grigoriev I.V."/>
            <person name="Stajich J.E."/>
            <person name="Kennedy P.G."/>
        </authorList>
    </citation>
    <scope>NUCLEOTIDE SEQUENCE</scope>
    <source>
        <strain evidence="1">S12</strain>
    </source>
</reference>
<evidence type="ECO:0000313" key="1">
    <source>
        <dbReference type="EMBL" id="KAG1786540.1"/>
    </source>
</evidence>
<organism evidence="1 2">
    <name type="scientific">Suillus plorans</name>
    <dbReference type="NCBI Taxonomy" id="116603"/>
    <lineage>
        <taxon>Eukaryota</taxon>
        <taxon>Fungi</taxon>
        <taxon>Dikarya</taxon>
        <taxon>Basidiomycota</taxon>
        <taxon>Agaricomycotina</taxon>
        <taxon>Agaricomycetes</taxon>
        <taxon>Agaricomycetidae</taxon>
        <taxon>Boletales</taxon>
        <taxon>Suillineae</taxon>
        <taxon>Suillaceae</taxon>
        <taxon>Suillus</taxon>
    </lineage>
</organism>
<dbReference type="RefSeq" id="XP_041153975.1">
    <property type="nucleotide sequence ID" value="XM_041307624.1"/>
</dbReference>
<protein>
    <submittedName>
        <fullName evidence="1">Uncharacterized protein</fullName>
    </submittedName>
</protein>
<comment type="caution">
    <text evidence="1">The sequence shown here is derived from an EMBL/GenBank/DDBJ whole genome shotgun (WGS) entry which is preliminary data.</text>
</comment>
<dbReference type="AlphaFoldDB" id="A0A9P7AE87"/>
<dbReference type="Proteomes" id="UP000719766">
    <property type="component" value="Unassembled WGS sequence"/>
</dbReference>
<proteinExistence type="predicted"/>
<dbReference type="GeneID" id="64601388"/>
<gene>
    <name evidence="1" type="ORF">HD556DRAFT_1449630</name>
</gene>